<sequence>GQSVAFVDGHGVGDTVPRVHDDASGAARGVEGQHSLDGHVHRWGVEGLKHDLGHLLPVSLGVQGGLGEQNGVLLWGNTQLVVEGVVPNLLHVIPVGDNAVLNGVLQGEDAPLALGFIPHITVLLPHAHHHPLVPWTPHNGREHSTGSIIPCKACLTH</sequence>
<feature type="non-terminal residue" evidence="2">
    <location>
        <position position="157"/>
    </location>
</feature>
<proteinExistence type="predicted"/>
<dbReference type="EMBL" id="KL215190">
    <property type="protein sequence ID" value="KFV63751.1"/>
    <property type="molecule type" value="Genomic_DNA"/>
</dbReference>
<keyword evidence="3" id="KW-1185">Reference proteome</keyword>
<reference evidence="2 3" key="1">
    <citation type="submission" date="2014-04" db="EMBL/GenBank/DDBJ databases">
        <title>Genome evolution of avian class.</title>
        <authorList>
            <person name="Zhang G."/>
            <person name="Li C."/>
        </authorList>
    </citation>
    <scope>NUCLEOTIDE SEQUENCE [LARGE SCALE GENOMIC DNA]</scope>
    <source>
        <strain evidence="2">BGI_N307</strain>
    </source>
</reference>
<feature type="region of interest" description="Disordered" evidence="1">
    <location>
        <begin position="1"/>
        <end position="31"/>
    </location>
</feature>
<gene>
    <name evidence="2" type="ORF">N307_15393</name>
</gene>
<accession>A0A093IAI3</accession>
<evidence type="ECO:0000256" key="1">
    <source>
        <dbReference type="SAM" id="MobiDB-lite"/>
    </source>
</evidence>
<protein>
    <submittedName>
        <fullName evidence="2">Uncharacterized protein</fullName>
    </submittedName>
</protein>
<evidence type="ECO:0000313" key="3">
    <source>
        <dbReference type="Proteomes" id="UP000053875"/>
    </source>
</evidence>
<feature type="non-terminal residue" evidence="2">
    <location>
        <position position="1"/>
    </location>
</feature>
<dbReference type="AlphaFoldDB" id="A0A093IAI3"/>
<organism evidence="2 3">
    <name type="scientific">Dryobates pubescens</name>
    <name type="common">Downy woodpecker</name>
    <name type="synonym">Picoides pubescens</name>
    <dbReference type="NCBI Taxonomy" id="118200"/>
    <lineage>
        <taxon>Eukaryota</taxon>
        <taxon>Metazoa</taxon>
        <taxon>Chordata</taxon>
        <taxon>Craniata</taxon>
        <taxon>Vertebrata</taxon>
        <taxon>Euteleostomi</taxon>
        <taxon>Archelosauria</taxon>
        <taxon>Archosauria</taxon>
        <taxon>Dinosauria</taxon>
        <taxon>Saurischia</taxon>
        <taxon>Theropoda</taxon>
        <taxon>Coelurosauria</taxon>
        <taxon>Aves</taxon>
        <taxon>Neognathae</taxon>
        <taxon>Neoaves</taxon>
        <taxon>Telluraves</taxon>
        <taxon>Coraciimorphae</taxon>
        <taxon>Piciformes</taxon>
        <taxon>Picidae</taxon>
        <taxon>Dryobates</taxon>
    </lineage>
</organism>
<evidence type="ECO:0000313" key="2">
    <source>
        <dbReference type="EMBL" id="KFV63751.1"/>
    </source>
</evidence>
<dbReference type="Proteomes" id="UP000053875">
    <property type="component" value="Unassembled WGS sequence"/>
</dbReference>
<name>A0A093IAI3_DRYPU</name>